<evidence type="ECO:0000256" key="1">
    <source>
        <dbReference type="SAM" id="MobiDB-lite"/>
    </source>
</evidence>
<sequence>MALQIDTTKSSSRSPESMWQGTRIGGFEQDGDGQLEADSGLGISSGAGSSRITVTYGAASMPQPITDASVYILHLPLSYDTPASVNGFLAAGKAELEKYLDILRVSGAHMLVLTTRLLPEPGRMSNPEVEAVPRIRDLSMLQLANGSEMEMTDVLNMINSASDGAGRLVVTSQLRSKDGMVAALTTQFKAH</sequence>
<protein>
    <submittedName>
        <fullName evidence="2">Uncharacterized protein</fullName>
    </submittedName>
</protein>
<accession>A0AAJ0CKQ7</accession>
<dbReference type="AlphaFoldDB" id="A0AAJ0CKQ7"/>
<dbReference type="Proteomes" id="UP001251528">
    <property type="component" value="Unassembled WGS sequence"/>
</dbReference>
<organism evidence="2 3">
    <name type="scientific">Conoideocrella luteorostrata</name>
    <dbReference type="NCBI Taxonomy" id="1105319"/>
    <lineage>
        <taxon>Eukaryota</taxon>
        <taxon>Fungi</taxon>
        <taxon>Dikarya</taxon>
        <taxon>Ascomycota</taxon>
        <taxon>Pezizomycotina</taxon>
        <taxon>Sordariomycetes</taxon>
        <taxon>Hypocreomycetidae</taxon>
        <taxon>Hypocreales</taxon>
        <taxon>Clavicipitaceae</taxon>
        <taxon>Conoideocrella</taxon>
    </lineage>
</organism>
<dbReference type="EMBL" id="JASWJB010000160">
    <property type="protein sequence ID" value="KAK2594655.1"/>
    <property type="molecule type" value="Genomic_DNA"/>
</dbReference>
<feature type="compositionally biased region" description="Polar residues" evidence="1">
    <location>
        <begin position="1"/>
        <end position="20"/>
    </location>
</feature>
<gene>
    <name evidence="2" type="ORF">QQS21_007631</name>
</gene>
<keyword evidence="3" id="KW-1185">Reference proteome</keyword>
<feature type="region of interest" description="Disordered" evidence="1">
    <location>
        <begin position="1"/>
        <end position="42"/>
    </location>
</feature>
<evidence type="ECO:0000313" key="2">
    <source>
        <dbReference type="EMBL" id="KAK2594655.1"/>
    </source>
</evidence>
<reference evidence="2" key="1">
    <citation type="submission" date="2023-06" db="EMBL/GenBank/DDBJ databases">
        <title>Conoideocrella luteorostrata (Hypocreales: Clavicipitaceae), a potential biocontrol fungus for elongate hemlock scale in United States Christmas tree production areas.</title>
        <authorList>
            <person name="Barrett H."/>
            <person name="Lovett B."/>
            <person name="Macias A.M."/>
            <person name="Stajich J.E."/>
            <person name="Kasson M.T."/>
        </authorList>
    </citation>
    <scope>NUCLEOTIDE SEQUENCE</scope>
    <source>
        <strain evidence="2">ARSEF 14590</strain>
    </source>
</reference>
<comment type="caution">
    <text evidence="2">The sequence shown here is derived from an EMBL/GenBank/DDBJ whole genome shotgun (WGS) entry which is preliminary data.</text>
</comment>
<name>A0AAJ0CKQ7_9HYPO</name>
<evidence type="ECO:0000313" key="3">
    <source>
        <dbReference type="Proteomes" id="UP001251528"/>
    </source>
</evidence>
<proteinExistence type="predicted"/>